<organism evidence="2 3">
    <name type="scientific">Oleoguttula mirabilis</name>
    <dbReference type="NCBI Taxonomy" id="1507867"/>
    <lineage>
        <taxon>Eukaryota</taxon>
        <taxon>Fungi</taxon>
        <taxon>Dikarya</taxon>
        <taxon>Ascomycota</taxon>
        <taxon>Pezizomycotina</taxon>
        <taxon>Dothideomycetes</taxon>
        <taxon>Dothideomycetidae</taxon>
        <taxon>Mycosphaerellales</taxon>
        <taxon>Teratosphaeriaceae</taxon>
        <taxon>Oleoguttula</taxon>
    </lineage>
</organism>
<dbReference type="AlphaFoldDB" id="A0AAV9JXK0"/>
<dbReference type="EMBL" id="JAVFHQ010000002">
    <property type="protein sequence ID" value="KAK4550084.1"/>
    <property type="molecule type" value="Genomic_DNA"/>
</dbReference>
<dbReference type="Proteomes" id="UP001324427">
    <property type="component" value="Unassembled WGS sequence"/>
</dbReference>
<accession>A0AAV9JXK0</accession>
<evidence type="ECO:0000256" key="1">
    <source>
        <dbReference type="SAM" id="MobiDB-lite"/>
    </source>
</evidence>
<sequence>MPMGPAMVYYARHDVILHPNFIFLELGLLDHLPQHEAFKQLILKFVQDEAKKAGIRSARISAEGIAILAEGFMETYEQRLWPRELDNPGRQHLNNPHAPVSPNHPFSGHVRYTIEGRYPAARPETQVWRIVIGEEVTQRNLRGLSLLASMLQKLMESAKQVESTQIALTQEELLACVLAGQGLGRDGLRSWRAGRSTVPEREAKEEANEEANEEEKAKEEEAKDEEVKNEEVKKENLKEEDLKLDRRDSGEPQAAVF</sequence>
<name>A0AAV9JXK0_9PEZI</name>
<keyword evidence="3" id="KW-1185">Reference proteome</keyword>
<feature type="region of interest" description="Disordered" evidence="1">
    <location>
        <begin position="194"/>
        <end position="257"/>
    </location>
</feature>
<proteinExistence type="predicted"/>
<evidence type="ECO:0000313" key="3">
    <source>
        <dbReference type="Proteomes" id="UP001324427"/>
    </source>
</evidence>
<reference evidence="2 3" key="1">
    <citation type="submission" date="2021-11" db="EMBL/GenBank/DDBJ databases">
        <title>Black yeast isolated from Biological Soil Crust.</title>
        <authorList>
            <person name="Kurbessoian T."/>
        </authorList>
    </citation>
    <scope>NUCLEOTIDE SEQUENCE [LARGE SCALE GENOMIC DNA]</scope>
    <source>
        <strain evidence="2 3">CCFEE 5522</strain>
    </source>
</reference>
<comment type="caution">
    <text evidence="2">The sequence shown here is derived from an EMBL/GenBank/DDBJ whole genome shotgun (WGS) entry which is preliminary data.</text>
</comment>
<protein>
    <submittedName>
        <fullName evidence="2">Uncharacterized protein</fullName>
    </submittedName>
</protein>
<evidence type="ECO:0000313" key="2">
    <source>
        <dbReference type="EMBL" id="KAK4550084.1"/>
    </source>
</evidence>
<feature type="compositionally biased region" description="Basic and acidic residues" evidence="1">
    <location>
        <begin position="214"/>
        <end position="250"/>
    </location>
</feature>
<gene>
    <name evidence="2" type="ORF">LTR36_003051</name>
</gene>